<gene>
    <name evidence="1" type="ORF">LCGC14_2244410</name>
</gene>
<proteinExistence type="predicted"/>
<sequence length="253" mass="28834">MTRYSFTKRPITPKDIPDPDCPHSHFDTCVFKGDFSAYDWRDCDFIDCKLAGVTALPAGEKLDYIYSRRSLWPVSIIPHSISLRYSHDIVAAWAKRRAAQLTGAEQKMAVLLGSWCPANYDSSVANFFWEVKQQENVTGAQVKEIAKRMCAPAPRLLKIVEGFHAEEINTLPDKVRVSDLASVVYSGGKIDVSGDLTITKDRWKLARHLESVHPDLRFWVAQIEPSPVILASHRRVDLEPDYEGWWWTAMWVV</sequence>
<organism evidence="1">
    <name type="scientific">marine sediment metagenome</name>
    <dbReference type="NCBI Taxonomy" id="412755"/>
    <lineage>
        <taxon>unclassified sequences</taxon>
        <taxon>metagenomes</taxon>
        <taxon>ecological metagenomes</taxon>
    </lineage>
</organism>
<dbReference type="AlphaFoldDB" id="A0A0F9D470"/>
<accession>A0A0F9D470</accession>
<reference evidence="1" key="1">
    <citation type="journal article" date="2015" name="Nature">
        <title>Complex archaea that bridge the gap between prokaryotes and eukaryotes.</title>
        <authorList>
            <person name="Spang A."/>
            <person name="Saw J.H."/>
            <person name="Jorgensen S.L."/>
            <person name="Zaremba-Niedzwiedzka K."/>
            <person name="Martijn J."/>
            <person name="Lind A.E."/>
            <person name="van Eijk R."/>
            <person name="Schleper C."/>
            <person name="Guy L."/>
            <person name="Ettema T.J."/>
        </authorList>
    </citation>
    <scope>NUCLEOTIDE SEQUENCE</scope>
</reference>
<protein>
    <submittedName>
        <fullName evidence="1">Uncharacterized protein</fullName>
    </submittedName>
</protein>
<name>A0A0F9D470_9ZZZZ</name>
<dbReference type="EMBL" id="LAZR01030460">
    <property type="protein sequence ID" value="KKL56538.1"/>
    <property type="molecule type" value="Genomic_DNA"/>
</dbReference>
<evidence type="ECO:0000313" key="1">
    <source>
        <dbReference type="EMBL" id="KKL56538.1"/>
    </source>
</evidence>
<comment type="caution">
    <text evidence="1">The sequence shown here is derived from an EMBL/GenBank/DDBJ whole genome shotgun (WGS) entry which is preliminary data.</text>
</comment>